<gene>
    <name evidence="1" type="ORF">E5288_WYG011616</name>
</gene>
<name>A0A6B0S6C3_9CETA</name>
<dbReference type="EMBL" id="VBQZ03000200">
    <property type="protein sequence ID" value="MXQ97730.1"/>
    <property type="molecule type" value="Genomic_DNA"/>
</dbReference>
<accession>A0A6B0S6C3</accession>
<proteinExistence type="predicted"/>
<evidence type="ECO:0000313" key="2">
    <source>
        <dbReference type="Proteomes" id="UP000322234"/>
    </source>
</evidence>
<keyword evidence="2" id="KW-1185">Reference proteome</keyword>
<dbReference type="AlphaFoldDB" id="A0A6B0S6C3"/>
<dbReference type="Proteomes" id="UP000322234">
    <property type="component" value="Unassembled WGS sequence"/>
</dbReference>
<sequence>MWFIESIFDGRKYLCQAGAQIIKPRNIKTNPTNPSDFRRCKCNILGMANDTFLLRKKTFHGGLLPMAPSIGINAEEEDAILASKNRNFTAVEDAALWMVKAVVKIQGFKSILVDVM</sequence>
<organism evidence="1 2">
    <name type="scientific">Bos mutus</name>
    <name type="common">wild yak</name>
    <dbReference type="NCBI Taxonomy" id="72004"/>
    <lineage>
        <taxon>Eukaryota</taxon>
        <taxon>Metazoa</taxon>
        <taxon>Chordata</taxon>
        <taxon>Craniata</taxon>
        <taxon>Vertebrata</taxon>
        <taxon>Euteleostomi</taxon>
        <taxon>Mammalia</taxon>
        <taxon>Eutheria</taxon>
        <taxon>Laurasiatheria</taxon>
        <taxon>Artiodactyla</taxon>
        <taxon>Ruminantia</taxon>
        <taxon>Pecora</taxon>
        <taxon>Bovidae</taxon>
        <taxon>Bovinae</taxon>
        <taxon>Bos</taxon>
    </lineage>
</organism>
<comment type="caution">
    <text evidence="1">The sequence shown here is derived from an EMBL/GenBank/DDBJ whole genome shotgun (WGS) entry which is preliminary data.</text>
</comment>
<evidence type="ECO:0000313" key="1">
    <source>
        <dbReference type="EMBL" id="MXQ97730.1"/>
    </source>
</evidence>
<reference evidence="1" key="1">
    <citation type="submission" date="2019-10" db="EMBL/GenBank/DDBJ databases">
        <title>The sequence and de novo assembly of the wild yak genome.</title>
        <authorList>
            <person name="Liu Y."/>
        </authorList>
    </citation>
    <scope>NUCLEOTIDE SEQUENCE [LARGE SCALE GENOMIC DNA]</scope>
    <source>
        <strain evidence="1">WY2019</strain>
    </source>
</reference>
<protein>
    <submittedName>
        <fullName evidence="1">Uncharacterized protein</fullName>
    </submittedName>
</protein>